<dbReference type="GO" id="GO:0016020">
    <property type="term" value="C:membrane"/>
    <property type="evidence" value="ECO:0007669"/>
    <property type="project" value="UniProtKB-SubCell"/>
</dbReference>
<keyword evidence="4" id="KW-0479">Metal-binding</keyword>
<dbReference type="EMBL" id="KN881646">
    <property type="protein sequence ID" value="KIY52051.1"/>
    <property type="molecule type" value="Genomic_DNA"/>
</dbReference>
<evidence type="ECO:0000256" key="2">
    <source>
        <dbReference type="ARBA" id="ARBA00022617"/>
    </source>
</evidence>
<evidence type="ECO:0000313" key="10">
    <source>
        <dbReference type="Proteomes" id="UP000054144"/>
    </source>
</evidence>
<keyword evidence="2" id="KW-0349">Heme</keyword>
<reference evidence="9 10" key="1">
    <citation type="journal article" date="2015" name="Fungal Genet. Biol.">
        <title>Evolution of novel wood decay mechanisms in Agaricales revealed by the genome sequences of Fistulina hepatica and Cylindrobasidium torrendii.</title>
        <authorList>
            <person name="Floudas D."/>
            <person name="Held B.W."/>
            <person name="Riley R."/>
            <person name="Nagy L.G."/>
            <person name="Koehler G."/>
            <person name="Ransdell A.S."/>
            <person name="Younus H."/>
            <person name="Chow J."/>
            <person name="Chiniquy J."/>
            <person name="Lipzen A."/>
            <person name="Tritt A."/>
            <person name="Sun H."/>
            <person name="Haridas S."/>
            <person name="LaButti K."/>
            <person name="Ohm R.A."/>
            <person name="Kues U."/>
            <person name="Blanchette R.A."/>
            <person name="Grigoriev I.V."/>
            <person name="Minto R.E."/>
            <person name="Hibbett D.S."/>
        </authorList>
    </citation>
    <scope>NUCLEOTIDE SEQUENCE [LARGE SCALE GENOMIC DNA]</scope>
    <source>
        <strain evidence="9 10">ATCC 64428</strain>
    </source>
</reference>
<protein>
    <recommendedName>
        <fullName evidence="11">Succinate dehydrogenase cytochrome b560 subunit</fullName>
    </recommendedName>
</protein>
<dbReference type="InterPro" id="IPR034804">
    <property type="entry name" value="SQR/QFR_C/D"/>
</dbReference>
<evidence type="ECO:0000256" key="7">
    <source>
        <dbReference type="ARBA" id="ARBA00023136"/>
    </source>
</evidence>
<sequence>MSLVSARAVGLGPAFRKSVFSVPVLARGSRVATRSTQAVAKRYVQIQSMPPSASTGILNAQRLKRPSSPHFTIYQPQINWLASVANRMTGVALAGLLYAFGLAYLFVPSIFDSAHIVDLVSSVPDTLKYAGKTILAAPFAFHTFCGLRHLYWDMLKGLTVKSMIRSGYAALGATAITTVYLAFYM</sequence>
<keyword evidence="6" id="KW-0408">Iron</keyword>
<dbReference type="SUPFAM" id="SSF81343">
    <property type="entry name" value="Fumarate reductase respiratory complex transmembrane subunits"/>
    <property type="match status" value="1"/>
</dbReference>
<dbReference type="GO" id="GO:0006099">
    <property type="term" value="P:tricarboxylic acid cycle"/>
    <property type="evidence" value="ECO:0007669"/>
    <property type="project" value="InterPro"/>
</dbReference>
<dbReference type="PANTHER" id="PTHR10978">
    <property type="entry name" value="SUCCINATE DEHYDROGENASE CYTOCHROME B560 SUBUNIT"/>
    <property type="match status" value="1"/>
</dbReference>
<evidence type="ECO:0000256" key="8">
    <source>
        <dbReference type="SAM" id="Phobius"/>
    </source>
</evidence>
<dbReference type="NCBIfam" id="TIGR02970">
    <property type="entry name" value="succ_dehyd_cytB"/>
    <property type="match status" value="1"/>
</dbReference>
<dbReference type="PANTHER" id="PTHR10978:SF5">
    <property type="entry name" value="SUCCINATE DEHYDROGENASE CYTOCHROME B560 SUBUNIT, MITOCHONDRIAL"/>
    <property type="match status" value="1"/>
</dbReference>
<dbReference type="InterPro" id="IPR014314">
    <property type="entry name" value="Succ_DH_cytb556"/>
</dbReference>
<keyword evidence="5 8" id="KW-1133">Transmembrane helix</keyword>
<keyword evidence="3 8" id="KW-0812">Transmembrane</keyword>
<evidence type="ECO:0000256" key="6">
    <source>
        <dbReference type="ARBA" id="ARBA00023004"/>
    </source>
</evidence>
<organism evidence="9 10">
    <name type="scientific">Fistulina hepatica ATCC 64428</name>
    <dbReference type="NCBI Taxonomy" id="1128425"/>
    <lineage>
        <taxon>Eukaryota</taxon>
        <taxon>Fungi</taxon>
        <taxon>Dikarya</taxon>
        <taxon>Basidiomycota</taxon>
        <taxon>Agaricomycotina</taxon>
        <taxon>Agaricomycetes</taxon>
        <taxon>Agaricomycetidae</taxon>
        <taxon>Agaricales</taxon>
        <taxon>Fistulinaceae</taxon>
        <taxon>Fistulina</taxon>
    </lineage>
</organism>
<evidence type="ECO:0000256" key="3">
    <source>
        <dbReference type="ARBA" id="ARBA00022692"/>
    </source>
</evidence>
<dbReference type="GO" id="GO:0006121">
    <property type="term" value="P:mitochondrial electron transport, succinate to ubiquinone"/>
    <property type="evidence" value="ECO:0007669"/>
    <property type="project" value="TreeGrafter"/>
</dbReference>
<gene>
    <name evidence="9" type="ORF">FISHEDRAFT_63995</name>
</gene>
<evidence type="ECO:0000256" key="5">
    <source>
        <dbReference type="ARBA" id="ARBA00022989"/>
    </source>
</evidence>
<name>A0A0D7AL72_9AGAR</name>
<keyword evidence="10" id="KW-1185">Reference proteome</keyword>
<dbReference type="InterPro" id="IPR000701">
    <property type="entry name" value="SuccDH_FuR_B_TM-su"/>
</dbReference>
<evidence type="ECO:0000256" key="4">
    <source>
        <dbReference type="ARBA" id="ARBA00022723"/>
    </source>
</evidence>
<dbReference type="GO" id="GO:0009055">
    <property type="term" value="F:electron transfer activity"/>
    <property type="evidence" value="ECO:0007669"/>
    <property type="project" value="InterPro"/>
</dbReference>
<feature type="transmembrane region" description="Helical" evidence="8">
    <location>
        <begin position="91"/>
        <end position="111"/>
    </location>
</feature>
<dbReference type="CDD" id="cd03499">
    <property type="entry name" value="SQR_TypeC_SdhC"/>
    <property type="match status" value="1"/>
</dbReference>
<dbReference type="Proteomes" id="UP000054144">
    <property type="component" value="Unassembled WGS sequence"/>
</dbReference>
<dbReference type="OrthoDB" id="588261at2759"/>
<proteinExistence type="predicted"/>
<dbReference type="GO" id="GO:0005739">
    <property type="term" value="C:mitochondrion"/>
    <property type="evidence" value="ECO:0007669"/>
    <property type="project" value="GOC"/>
</dbReference>
<evidence type="ECO:0008006" key="11">
    <source>
        <dbReference type="Google" id="ProtNLM"/>
    </source>
</evidence>
<evidence type="ECO:0000256" key="1">
    <source>
        <dbReference type="ARBA" id="ARBA00004370"/>
    </source>
</evidence>
<feature type="transmembrane region" description="Helical" evidence="8">
    <location>
        <begin position="163"/>
        <end position="183"/>
    </location>
</feature>
<comment type="subcellular location">
    <subcellularLocation>
        <location evidence="1">Membrane</location>
    </subcellularLocation>
</comment>
<dbReference type="GO" id="GO:0046872">
    <property type="term" value="F:metal ion binding"/>
    <property type="evidence" value="ECO:0007669"/>
    <property type="project" value="UniProtKB-KW"/>
</dbReference>
<dbReference type="Pfam" id="PF01127">
    <property type="entry name" value="Sdh_cyt"/>
    <property type="match status" value="1"/>
</dbReference>
<evidence type="ECO:0000313" key="9">
    <source>
        <dbReference type="EMBL" id="KIY52051.1"/>
    </source>
</evidence>
<dbReference type="Gene3D" id="1.20.1300.10">
    <property type="entry name" value="Fumarate reductase/succinate dehydrogenase, transmembrane subunit"/>
    <property type="match status" value="1"/>
</dbReference>
<keyword evidence="7 8" id="KW-0472">Membrane</keyword>
<accession>A0A0D7AL72</accession>
<dbReference type="AlphaFoldDB" id="A0A0D7AL72"/>